<protein>
    <submittedName>
        <fullName evidence="3">YbjT</fullName>
    </submittedName>
</protein>
<dbReference type="InterPro" id="IPR036291">
    <property type="entry name" value="NAD(P)-bd_dom_sf"/>
</dbReference>
<evidence type="ECO:0000256" key="1">
    <source>
        <dbReference type="SAM" id="MobiDB-lite"/>
    </source>
</evidence>
<dbReference type="PANTHER" id="PTHR43162:SF1">
    <property type="entry name" value="PRESTALK A DIFFERENTIATION PROTEIN A"/>
    <property type="match status" value="1"/>
</dbReference>
<evidence type="ECO:0000313" key="3">
    <source>
        <dbReference type="EMBL" id="QSG09821.1"/>
    </source>
</evidence>
<dbReference type="PANTHER" id="PTHR43162">
    <property type="match status" value="1"/>
</dbReference>
<accession>A0A897NBQ8</accession>
<evidence type="ECO:0000313" key="4">
    <source>
        <dbReference type="Proteomes" id="UP000662973"/>
    </source>
</evidence>
<dbReference type="GeneID" id="68853042"/>
<dbReference type="InterPro" id="IPR016040">
    <property type="entry name" value="NAD(P)-bd_dom"/>
</dbReference>
<dbReference type="RefSeq" id="WP_229109992.1">
    <property type="nucleotide sequence ID" value="NZ_CP064788.1"/>
</dbReference>
<keyword evidence="4" id="KW-1185">Reference proteome</keyword>
<evidence type="ECO:0000259" key="2">
    <source>
        <dbReference type="Pfam" id="PF13460"/>
    </source>
</evidence>
<feature type="domain" description="NAD(P)-binding" evidence="2">
    <location>
        <begin position="8"/>
        <end position="67"/>
    </location>
</feature>
<dbReference type="AlphaFoldDB" id="A0A897NBQ8"/>
<dbReference type="KEGG" id="hds:HSR122_2444"/>
<dbReference type="Pfam" id="PF13460">
    <property type="entry name" value="NAD_binding_10"/>
    <property type="match status" value="1"/>
</dbReference>
<dbReference type="InterPro" id="IPR051604">
    <property type="entry name" value="Ergot_Alk_Oxidoreductase"/>
</dbReference>
<proteinExistence type="predicted"/>
<dbReference type="Proteomes" id="UP000662973">
    <property type="component" value="Chromosome"/>
</dbReference>
<feature type="region of interest" description="Disordered" evidence="1">
    <location>
        <begin position="106"/>
        <end position="125"/>
    </location>
</feature>
<reference evidence="3 4" key="1">
    <citation type="submission" date="2020-11" db="EMBL/GenBank/DDBJ databases">
        <title>Carbohydrate-dependent, anaerobic sulfur respiration: A novel catabolism in halophilic archaea.</title>
        <authorList>
            <person name="Sorokin D.Y."/>
            <person name="Messina E."/>
            <person name="Smedile F."/>
            <person name="La Cono V."/>
            <person name="Hallsworth J.E."/>
            <person name="Yakimov M.M."/>
        </authorList>
    </citation>
    <scope>NUCLEOTIDE SEQUENCE [LARGE SCALE GENOMIC DNA]</scope>
    <source>
        <strain evidence="3 4">HSR12-2</strain>
    </source>
</reference>
<gene>
    <name evidence="3" type="ORF">HSR122_2444</name>
</gene>
<dbReference type="SUPFAM" id="SSF51735">
    <property type="entry name" value="NAD(P)-binding Rossmann-fold domains"/>
    <property type="match status" value="1"/>
</dbReference>
<feature type="compositionally biased region" description="Basic and acidic residues" evidence="1">
    <location>
        <begin position="107"/>
        <end position="125"/>
    </location>
</feature>
<dbReference type="EMBL" id="CP064788">
    <property type="protein sequence ID" value="QSG09821.1"/>
    <property type="molecule type" value="Genomic_DNA"/>
</dbReference>
<name>A0A897NBQ8_9EURY</name>
<dbReference type="Gene3D" id="3.40.50.720">
    <property type="entry name" value="NAD(P)-binding Rossmann-like Domain"/>
    <property type="match status" value="1"/>
</dbReference>
<organism evidence="3 4">
    <name type="scientific">Halapricum desulfuricans</name>
    <dbReference type="NCBI Taxonomy" id="2841257"/>
    <lineage>
        <taxon>Archaea</taxon>
        <taxon>Methanobacteriati</taxon>
        <taxon>Methanobacteriota</taxon>
        <taxon>Stenosarchaea group</taxon>
        <taxon>Halobacteria</taxon>
        <taxon>Halobacteriales</taxon>
        <taxon>Haloarculaceae</taxon>
        <taxon>Halapricum</taxon>
    </lineage>
</organism>
<sequence length="125" mass="13509">METVLVTGATGTVGSRVVERLADRDAAVRAATRDPDRPFRDGVEAVAFDFEKPETWGVAFEGVDSMFLVRPLAIARVGDSILPAIDAGRVLDRSPLSLDEWTARNADAFERATPDPKDTNLHGGE</sequence>